<dbReference type="RefSeq" id="WP_344885500.1">
    <property type="nucleotide sequence ID" value="NZ_BAABCJ010000007.1"/>
</dbReference>
<sequence length="424" mass="44486">MPRRDLTRFADLPHHSFGSVAEFLAAPVPDGILTIDYHGSPLDLLVQRRPGADTTLVLFHSALSPNMQTLPVFSGLGVTRGLDVNVVCVADPSLELDDELNIGWFSGNSRQPLQQDLPGVLRHVVEGLAAEHLAFFGTSAGGFAALLYAAHFPGSLAVPVNPQIILRDFSDVDVLSYGRSAFGAPDLAAARTALTERISGDLRETYAGRGDVTIGYVQNLRDGRHFWRHLSHFMLAVQDTADLLVLADDWGMGHVPPPKSVNRTILETVAGARGDWAAALGRLGFRGGLTFEDLKEARAALPPTEAAAPASAAPGPTDAPPAATDRAATAPAPAGAATAAAPAAPPVATAGSGAFPGHPRRAASRCAWRIGRRIASLLPERIRPRAAAVARAAARQGRAAARSARACLRRCAASVRASAGRRTP</sequence>
<dbReference type="EMBL" id="BAABCJ010000007">
    <property type="protein sequence ID" value="GAA3711325.1"/>
    <property type="molecule type" value="Genomic_DNA"/>
</dbReference>
<feature type="compositionally biased region" description="Low complexity" evidence="1">
    <location>
        <begin position="302"/>
        <end position="353"/>
    </location>
</feature>
<dbReference type="SUPFAM" id="SSF53474">
    <property type="entry name" value="alpha/beta-Hydrolases"/>
    <property type="match status" value="1"/>
</dbReference>
<dbReference type="Gene3D" id="3.40.50.1820">
    <property type="entry name" value="alpha/beta hydrolase"/>
    <property type="match status" value="1"/>
</dbReference>
<dbReference type="InterPro" id="IPR029058">
    <property type="entry name" value="AB_hydrolase_fold"/>
</dbReference>
<evidence type="ECO:0000313" key="2">
    <source>
        <dbReference type="EMBL" id="GAA3711325.1"/>
    </source>
</evidence>
<evidence type="ECO:0008006" key="4">
    <source>
        <dbReference type="Google" id="ProtNLM"/>
    </source>
</evidence>
<accession>A0ABP7E2K2</accession>
<evidence type="ECO:0000313" key="3">
    <source>
        <dbReference type="Proteomes" id="UP001501536"/>
    </source>
</evidence>
<dbReference type="Proteomes" id="UP001501536">
    <property type="component" value="Unassembled WGS sequence"/>
</dbReference>
<comment type="caution">
    <text evidence="2">The sequence shown here is derived from an EMBL/GenBank/DDBJ whole genome shotgun (WGS) entry which is preliminary data.</text>
</comment>
<feature type="region of interest" description="Disordered" evidence="1">
    <location>
        <begin position="302"/>
        <end position="362"/>
    </location>
</feature>
<evidence type="ECO:0000256" key="1">
    <source>
        <dbReference type="SAM" id="MobiDB-lite"/>
    </source>
</evidence>
<organism evidence="2 3">
    <name type="scientific">Zhihengliuella alba</name>
    <dbReference type="NCBI Taxonomy" id="547018"/>
    <lineage>
        <taxon>Bacteria</taxon>
        <taxon>Bacillati</taxon>
        <taxon>Actinomycetota</taxon>
        <taxon>Actinomycetes</taxon>
        <taxon>Micrococcales</taxon>
        <taxon>Micrococcaceae</taxon>
        <taxon>Zhihengliuella</taxon>
    </lineage>
</organism>
<proteinExistence type="predicted"/>
<protein>
    <recommendedName>
        <fullName evidence="4">Alpha/beta hydrolase</fullName>
    </recommendedName>
</protein>
<keyword evidence="3" id="KW-1185">Reference proteome</keyword>
<name>A0ABP7E2K2_9MICC</name>
<gene>
    <name evidence="2" type="ORF">GCM10022377_25970</name>
</gene>
<reference evidence="3" key="1">
    <citation type="journal article" date="2019" name="Int. J. Syst. Evol. Microbiol.">
        <title>The Global Catalogue of Microorganisms (GCM) 10K type strain sequencing project: providing services to taxonomists for standard genome sequencing and annotation.</title>
        <authorList>
            <consortium name="The Broad Institute Genomics Platform"/>
            <consortium name="The Broad Institute Genome Sequencing Center for Infectious Disease"/>
            <person name="Wu L."/>
            <person name="Ma J."/>
        </authorList>
    </citation>
    <scope>NUCLEOTIDE SEQUENCE [LARGE SCALE GENOMIC DNA]</scope>
    <source>
        <strain evidence="3">JCM 16961</strain>
    </source>
</reference>